<dbReference type="EMBL" id="JANPWB010000006">
    <property type="protein sequence ID" value="KAJ1176966.1"/>
    <property type="molecule type" value="Genomic_DNA"/>
</dbReference>
<keyword evidence="2" id="KW-1185">Reference proteome</keyword>
<dbReference type="AlphaFoldDB" id="A0AAV7TLD4"/>
<reference evidence="1" key="1">
    <citation type="journal article" date="2022" name="bioRxiv">
        <title>Sequencing and chromosome-scale assembly of the giantPleurodeles waltlgenome.</title>
        <authorList>
            <person name="Brown T."/>
            <person name="Elewa A."/>
            <person name="Iarovenko S."/>
            <person name="Subramanian E."/>
            <person name="Araus A.J."/>
            <person name="Petzold A."/>
            <person name="Susuki M."/>
            <person name="Suzuki K.-i.T."/>
            <person name="Hayashi T."/>
            <person name="Toyoda A."/>
            <person name="Oliveira C."/>
            <person name="Osipova E."/>
            <person name="Leigh N.D."/>
            <person name="Simon A."/>
            <person name="Yun M.H."/>
        </authorList>
    </citation>
    <scope>NUCLEOTIDE SEQUENCE</scope>
    <source>
        <strain evidence="1">20211129_DDA</strain>
        <tissue evidence="1">Liver</tissue>
    </source>
</reference>
<proteinExistence type="predicted"/>
<sequence>MVWMACKPTRRGVIKIYIRGQELCQRVQCEQFEAKVLDLEGLARHLDAPVVQRQLVLARPELLPISLEEAKQYWQASTRRVYEMEDKSGELLYWLATHGAAARVVPAV</sequence>
<name>A0AAV7TLD4_PLEWA</name>
<comment type="caution">
    <text evidence="1">The sequence shown here is derived from an EMBL/GenBank/DDBJ whole genome shotgun (WGS) entry which is preliminary data.</text>
</comment>
<evidence type="ECO:0000313" key="2">
    <source>
        <dbReference type="Proteomes" id="UP001066276"/>
    </source>
</evidence>
<gene>
    <name evidence="1" type="ORF">NDU88_002233</name>
</gene>
<evidence type="ECO:0000313" key="1">
    <source>
        <dbReference type="EMBL" id="KAJ1176966.1"/>
    </source>
</evidence>
<accession>A0AAV7TLD4</accession>
<organism evidence="1 2">
    <name type="scientific">Pleurodeles waltl</name>
    <name type="common">Iberian ribbed newt</name>
    <dbReference type="NCBI Taxonomy" id="8319"/>
    <lineage>
        <taxon>Eukaryota</taxon>
        <taxon>Metazoa</taxon>
        <taxon>Chordata</taxon>
        <taxon>Craniata</taxon>
        <taxon>Vertebrata</taxon>
        <taxon>Euteleostomi</taxon>
        <taxon>Amphibia</taxon>
        <taxon>Batrachia</taxon>
        <taxon>Caudata</taxon>
        <taxon>Salamandroidea</taxon>
        <taxon>Salamandridae</taxon>
        <taxon>Pleurodelinae</taxon>
        <taxon>Pleurodeles</taxon>
    </lineage>
</organism>
<protein>
    <submittedName>
        <fullName evidence="1">Uncharacterized protein</fullName>
    </submittedName>
</protein>
<dbReference type="Proteomes" id="UP001066276">
    <property type="component" value="Chromosome 3_2"/>
</dbReference>